<organism evidence="9 10">
    <name type="scientific">Candidatus Synechococcus calcipolaris G9</name>
    <dbReference type="NCBI Taxonomy" id="1497997"/>
    <lineage>
        <taxon>Bacteria</taxon>
        <taxon>Bacillati</taxon>
        <taxon>Cyanobacteriota</taxon>
        <taxon>Cyanophyceae</taxon>
        <taxon>Synechococcales</taxon>
        <taxon>Synechococcaceae</taxon>
        <taxon>Synechococcus</taxon>
    </lineage>
</organism>
<feature type="compositionally biased region" description="Polar residues" evidence="8">
    <location>
        <begin position="112"/>
        <end position="129"/>
    </location>
</feature>
<evidence type="ECO:0000256" key="4">
    <source>
        <dbReference type="ARBA" id="ARBA00022980"/>
    </source>
</evidence>
<keyword evidence="4 6" id="KW-0689">Ribosomal protein</keyword>
<dbReference type="PROSITE" id="PS01169">
    <property type="entry name" value="RIBOSOMAL_L21"/>
    <property type="match status" value="1"/>
</dbReference>
<dbReference type="InterPro" id="IPR001787">
    <property type="entry name" value="Ribosomal_bL21"/>
</dbReference>
<keyword evidence="2 6" id="KW-0699">rRNA-binding</keyword>
<comment type="function">
    <text evidence="6 7">This protein binds to 23S rRNA in the presence of protein L20.</text>
</comment>
<evidence type="ECO:0000313" key="9">
    <source>
        <dbReference type="EMBL" id="MDG2991132.1"/>
    </source>
</evidence>
<evidence type="ECO:0000313" key="10">
    <source>
        <dbReference type="Proteomes" id="UP001154265"/>
    </source>
</evidence>
<reference evidence="9" key="1">
    <citation type="journal article" date="2022" name="Genome Biol. Evol.">
        <title>A New Gene Family Diagnostic for Intracellular Biomineralization of Amorphous Ca Carbonates by Cyanobacteria.</title>
        <authorList>
            <person name="Benzerara K."/>
            <person name="Duprat E."/>
            <person name="Bitard-Feildel T."/>
            <person name="Caumes G."/>
            <person name="Cassier-Chauvat C."/>
            <person name="Chauvat F."/>
            <person name="Dezi M."/>
            <person name="Diop S.I."/>
            <person name="Gaschignard G."/>
            <person name="Gorgen S."/>
            <person name="Gugger M."/>
            <person name="Lopez-Garcia P."/>
            <person name="Millet M."/>
            <person name="Skouri-Panet F."/>
            <person name="Moreira D."/>
            <person name="Callebaut I."/>
        </authorList>
    </citation>
    <scope>NUCLEOTIDE SEQUENCE</scope>
    <source>
        <strain evidence="9">G9</strain>
    </source>
</reference>
<dbReference type="NCBIfam" id="TIGR00061">
    <property type="entry name" value="L21"/>
    <property type="match status" value="1"/>
</dbReference>
<sequence length="129" mass="14507">MAYAIIETCGKQLRVEPGRFYDVDRLPYDTDETVEIDQVLLLNDDSIQVGQPYVPGVVVQGTVLEHRRGPKLIVYKMRPKKKTRKKQGHRQELTRLLITGISVNGKIIGEVSTPTSEPVDSPTTTSEEE</sequence>
<gene>
    <name evidence="6 9" type="primary">rplU</name>
    <name evidence="6" type="synonym">rpl21</name>
    <name evidence="9" type="ORF">L3556_09360</name>
</gene>
<comment type="similarity">
    <text evidence="1 6 7">Belongs to the bacterial ribosomal protein bL21 family.</text>
</comment>
<dbReference type="InterPro" id="IPR036164">
    <property type="entry name" value="bL21-like_sf"/>
</dbReference>
<dbReference type="PANTHER" id="PTHR21349">
    <property type="entry name" value="50S RIBOSOMAL PROTEIN L21"/>
    <property type="match status" value="1"/>
</dbReference>
<dbReference type="SUPFAM" id="SSF141091">
    <property type="entry name" value="L21p-like"/>
    <property type="match status" value="1"/>
</dbReference>
<keyword evidence="5 6" id="KW-0687">Ribonucleoprotein</keyword>
<keyword evidence="3 6" id="KW-0694">RNA-binding</keyword>
<evidence type="ECO:0000256" key="6">
    <source>
        <dbReference type="HAMAP-Rule" id="MF_01363"/>
    </source>
</evidence>
<name>A0ABT6EZY3_9SYNE</name>
<evidence type="ECO:0000256" key="7">
    <source>
        <dbReference type="RuleBase" id="RU000562"/>
    </source>
</evidence>
<protein>
    <recommendedName>
        <fullName evidence="6">Large ribosomal subunit protein bL21</fullName>
    </recommendedName>
</protein>
<dbReference type="RefSeq" id="WP_277867013.1">
    <property type="nucleotide sequence ID" value="NZ_JAKKUT010000002.1"/>
</dbReference>
<comment type="caution">
    <text evidence="9">The sequence shown here is derived from an EMBL/GenBank/DDBJ whole genome shotgun (WGS) entry which is preliminary data.</text>
</comment>
<evidence type="ECO:0000256" key="2">
    <source>
        <dbReference type="ARBA" id="ARBA00022730"/>
    </source>
</evidence>
<feature type="region of interest" description="Disordered" evidence="8">
    <location>
        <begin position="108"/>
        <end position="129"/>
    </location>
</feature>
<dbReference type="Proteomes" id="UP001154265">
    <property type="component" value="Unassembled WGS sequence"/>
</dbReference>
<dbReference type="EMBL" id="JAKKUT010000002">
    <property type="protein sequence ID" value="MDG2991132.1"/>
    <property type="molecule type" value="Genomic_DNA"/>
</dbReference>
<evidence type="ECO:0000256" key="8">
    <source>
        <dbReference type="SAM" id="MobiDB-lite"/>
    </source>
</evidence>
<dbReference type="GO" id="GO:0005840">
    <property type="term" value="C:ribosome"/>
    <property type="evidence" value="ECO:0007669"/>
    <property type="project" value="UniProtKB-KW"/>
</dbReference>
<proteinExistence type="inferred from homology"/>
<accession>A0ABT6EZY3</accession>
<dbReference type="PANTHER" id="PTHR21349:SF0">
    <property type="entry name" value="LARGE RIBOSOMAL SUBUNIT PROTEIN BL21M"/>
    <property type="match status" value="1"/>
</dbReference>
<evidence type="ECO:0000256" key="1">
    <source>
        <dbReference type="ARBA" id="ARBA00008563"/>
    </source>
</evidence>
<evidence type="ECO:0000256" key="5">
    <source>
        <dbReference type="ARBA" id="ARBA00023274"/>
    </source>
</evidence>
<keyword evidence="10" id="KW-1185">Reference proteome</keyword>
<evidence type="ECO:0000256" key="3">
    <source>
        <dbReference type="ARBA" id="ARBA00022884"/>
    </source>
</evidence>
<dbReference type="Pfam" id="PF00829">
    <property type="entry name" value="Ribosomal_L21p"/>
    <property type="match status" value="1"/>
</dbReference>
<reference evidence="9" key="2">
    <citation type="submission" date="2022-01" db="EMBL/GenBank/DDBJ databases">
        <authorList>
            <person name="Zivanovic Y."/>
            <person name="Moreira D."/>
            <person name="Lopez-Garcia P."/>
        </authorList>
    </citation>
    <scope>NUCLEOTIDE SEQUENCE</scope>
    <source>
        <strain evidence="9">G9</strain>
    </source>
</reference>
<dbReference type="HAMAP" id="MF_01363">
    <property type="entry name" value="Ribosomal_bL21"/>
    <property type="match status" value="1"/>
</dbReference>
<comment type="subunit">
    <text evidence="6">Part of the 50S ribosomal subunit. Contacts protein L20.</text>
</comment>
<dbReference type="InterPro" id="IPR018258">
    <property type="entry name" value="Ribosomal_bL21_CS"/>
</dbReference>
<dbReference type="InterPro" id="IPR028909">
    <property type="entry name" value="bL21-like"/>
</dbReference>